<organism evidence="1 2">
    <name type="scientific">Eretmocerus hayati</name>
    <dbReference type="NCBI Taxonomy" id="131215"/>
    <lineage>
        <taxon>Eukaryota</taxon>
        <taxon>Metazoa</taxon>
        <taxon>Ecdysozoa</taxon>
        <taxon>Arthropoda</taxon>
        <taxon>Hexapoda</taxon>
        <taxon>Insecta</taxon>
        <taxon>Pterygota</taxon>
        <taxon>Neoptera</taxon>
        <taxon>Endopterygota</taxon>
        <taxon>Hymenoptera</taxon>
        <taxon>Apocrita</taxon>
        <taxon>Proctotrupomorpha</taxon>
        <taxon>Chalcidoidea</taxon>
        <taxon>Aphelinidae</taxon>
        <taxon>Aphelininae</taxon>
        <taxon>Eretmocerus</taxon>
    </lineage>
</organism>
<protein>
    <submittedName>
        <fullName evidence="1">Uncharacterized protein</fullName>
    </submittedName>
</protein>
<proteinExistence type="predicted"/>
<dbReference type="EMBL" id="CM056744">
    <property type="protein sequence ID" value="KAJ8668155.1"/>
    <property type="molecule type" value="Genomic_DNA"/>
</dbReference>
<comment type="caution">
    <text evidence="1">The sequence shown here is derived from an EMBL/GenBank/DDBJ whole genome shotgun (WGS) entry which is preliminary data.</text>
</comment>
<name>A0ACC2NAE9_9HYME</name>
<reference evidence="1" key="1">
    <citation type="submission" date="2023-04" db="EMBL/GenBank/DDBJ databases">
        <title>A chromosome-level genome assembly of the parasitoid wasp Eretmocerus hayati.</title>
        <authorList>
            <person name="Zhong Y."/>
            <person name="Liu S."/>
            <person name="Liu Y."/>
        </authorList>
    </citation>
    <scope>NUCLEOTIDE SEQUENCE</scope>
    <source>
        <strain evidence="1">ZJU_SS_LIU_2023</strain>
    </source>
</reference>
<accession>A0ACC2NAE9</accession>
<gene>
    <name evidence="1" type="ORF">QAD02_009818</name>
</gene>
<sequence length="939" mass="106185">MADGSSSDTASESYLTECCLSASDQSSDKSSEFVLGAPRSGLDTASHKKLNFLQKLAAREIRGTLSRHSHDPEQRLFMAIPSWRRLPLHQVIPKSALQAGHIVMGLTQCGRFLLTYTYSYNLDVGVPGSLFKYFLHWWAFTPNRVARKVSEVSLFGNYSIYKELSIVIAQWPTERNKLVIHGLCSNFQMQHQQTDKAYVTITTVPSLSYCLDCQMIASSYEEEDLAASWDTCVRCSCLQHGLTVHTTYEVISPYPQFRAVTCLNYANHIVVNTGNFLHVLKVDLDNVEVRNERIHAKEDTTLSEIQQIDVMSISGVVETKTEHYDNLDDKDTESTCAVSPKFDSTVTEDDFSEETQCRIDEQIDNEQSLNTSSSNQSDYVCDNNKSSISSSEKVCMYLDDNLQSQCDPSSQSSHPEQKEISVRDKILQDFCEDMSQELSIGSDLITLVKHPPCSPRSTPQRIPPDLKPNTCPSVPLTPPLDILKTRNSDSSQRNSPQSGINQGSSCIITTSMNSNVQNCSAETTEPSYPRLMSPPTSTTFRPPHRKRTNSAYEFTDDAQETCEKLSSFRKRRLADKKYEFCDETEDAENIVPFKHIRDQSKHRVCSILQISPAASPLPNGRRQRIDSEHSDSDDFSSTQDSQALSDILTFDITEKNVLRPLNQNQLPNFCRERNSKSYFNTVSPLVPKGALQYPVIKCTSHFKRSYIDLDDERTSVITDVEDEETGGYVSYQCVLPMQVHGADYVQMGMISNAKAEKLNVPCVSVHQISFDIETFSHHIADWQCKLFKKKYWHCSDYDIEVIDICALSGDIILLLIMKIQTSEQCGQGQSTEDRKQYVGGCKFTWNVESNLYRITDILKMREVKADPAHFDKSPLGGLAIPWNPTKLIAPQMRRKIQQPYARQIRYLSNELALSDESITRLKDFDNLTEFYITSVPNGP</sequence>
<evidence type="ECO:0000313" key="2">
    <source>
        <dbReference type="Proteomes" id="UP001239111"/>
    </source>
</evidence>
<keyword evidence="2" id="KW-1185">Reference proteome</keyword>
<dbReference type="Proteomes" id="UP001239111">
    <property type="component" value="Chromosome 4"/>
</dbReference>
<evidence type="ECO:0000313" key="1">
    <source>
        <dbReference type="EMBL" id="KAJ8668155.1"/>
    </source>
</evidence>